<proteinExistence type="predicted"/>
<name>A0A3Q9UKI9_9ACTN</name>
<dbReference type="AlphaFoldDB" id="A0A3Q9UKI9"/>
<sequence length="75" mass="8209">MEIKIGITDVPREVTIESDDSAETIEAGLRESLAQPDGLFRLNDAKGRVVLVPTRTLAYLDLGQPNQRQVGFGRA</sequence>
<evidence type="ECO:0000313" key="3">
    <source>
        <dbReference type="Proteomes" id="UP000277858"/>
    </source>
</evidence>
<evidence type="ECO:0000313" key="2">
    <source>
        <dbReference type="EMBL" id="VEI02767.1"/>
    </source>
</evidence>
<reference evidence="2 3" key="2">
    <citation type="submission" date="2018-12" db="EMBL/GenBank/DDBJ databases">
        <authorList>
            <consortium name="Pathogen Informatics"/>
        </authorList>
    </citation>
    <scope>NUCLEOTIDE SEQUENCE [LARGE SCALE GENOMIC DNA]</scope>
    <source>
        <strain evidence="2 3">NCTC13652</strain>
    </source>
</reference>
<dbReference type="STRING" id="1122997.GCA_000425285_01793"/>
<dbReference type="Pfam" id="PF11305">
    <property type="entry name" value="DUF3107"/>
    <property type="match status" value="1"/>
</dbReference>
<dbReference type="OrthoDB" id="3268468at2"/>
<dbReference type="Proteomes" id="UP000277858">
    <property type="component" value="Chromosome"/>
</dbReference>
<evidence type="ECO:0000313" key="4">
    <source>
        <dbReference type="Proteomes" id="UP000285875"/>
    </source>
</evidence>
<dbReference type="Proteomes" id="UP000285875">
    <property type="component" value="Chromosome"/>
</dbReference>
<gene>
    <name evidence="1" type="ORF">C0Z10_05465</name>
    <name evidence="2" type="ORF">NCTC13652_00952</name>
</gene>
<reference evidence="4" key="1">
    <citation type="submission" date="2017-12" db="EMBL/GenBank/DDBJ databases">
        <title>Whole genome sequencing of Acidipropionibacterium jensenii strains JS279 and JS280.</title>
        <authorList>
            <person name="Deptula P."/>
            <person name="Laine P."/>
            <person name="Smolander O.-P."/>
            <person name="Paulin L."/>
            <person name="Auvinen P."/>
            <person name="Varmanen P."/>
        </authorList>
    </citation>
    <scope>NUCLEOTIDE SEQUENCE [LARGE SCALE GENOMIC DNA]</scope>
    <source>
        <strain evidence="4">JS280</strain>
    </source>
</reference>
<dbReference type="EMBL" id="LR134473">
    <property type="protein sequence ID" value="VEI02767.1"/>
    <property type="molecule type" value="Genomic_DNA"/>
</dbReference>
<dbReference type="RefSeq" id="WP_028703304.1">
    <property type="nucleotide sequence ID" value="NZ_CP025570.1"/>
</dbReference>
<keyword evidence="3" id="KW-1185">Reference proteome</keyword>
<dbReference type="EMBL" id="CP025570">
    <property type="protein sequence ID" value="AZZ39288.1"/>
    <property type="molecule type" value="Genomic_DNA"/>
</dbReference>
<protein>
    <submittedName>
        <fullName evidence="1">DUF3107 domain-containing protein</fullName>
    </submittedName>
    <submittedName>
        <fullName evidence="2">Protein of uncharacterized function (DUF3107)</fullName>
    </submittedName>
</protein>
<dbReference type="GeneID" id="82885503"/>
<dbReference type="KEGG" id="aji:C0Z10_05465"/>
<evidence type="ECO:0000313" key="1">
    <source>
        <dbReference type="EMBL" id="AZZ39288.1"/>
    </source>
</evidence>
<dbReference type="InterPro" id="IPR021456">
    <property type="entry name" value="DUF3107"/>
</dbReference>
<reference evidence="1" key="3">
    <citation type="journal article" date="2019" name="Microorganisms">
        <title>Red-Brown Pigmentation of Acidipropionibacterium jensenii Is Tied to Haemolytic Activity and cyl-Like Gene Cluster.</title>
        <authorList>
            <person name="Deptula P."/>
            <person name="Loivamaa I."/>
            <person name="Smolander O.P."/>
            <person name="Laine P."/>
            <person name="Roberts R.J."/>
            <person name="Piironen V."/>
            <person name="Paulin L."/>
            <person name="Savijoki K."/>
            <person name="Auvinen P."/>
            <person name="Varmanen P."/>
        </authorList>
    </citation>
    <scope>NUCLEOTIDE SEQUENCE</scope>
    <source>
        <strain evidence="1">JS280</strain>
    </source>
</reference>
<accession>A0A3Q9UKI9</accession>
<organism evidence="1 4">
    <name type="scientific">Acidipropionibacterium jensenii</name>
    <dbReference type="NCBI Taxonomy" id="1749"/>
    <lineage>
        <taxon>Bacteria</taxon>
        <taxon>Bacillati</taxon>
        <taxon>Actinomycetota</taxon>
        <taxon>Actinomycetes</taxon>
        <taxon>Propionibacteriales</taxon>
        <taxon>Propionibacteriaceae</taxon>
        <taxon>Acidipropionibacterium</taxon>
    </lineage>
</organism>